<organism evidence="2 3">
    <name type="scientific">Lasiosphaeria ovina</name>
    <dbReference type="NCBI Taxonomy" id="92902"/>
    <lineage>
        <taxon>Eukaryota</taxon>
        <taxon>Fungi</taxon>
        <taxon>Dikarya</taxon>
        <taxon>Ascomycota</taxon>
        <taxon>Pezizomycotina</taxon>
        <taxon>Sordariomycetes</taxon>
        <taxon>Sordariomycetidae</taxon>
        <taxon>Sordariales</taxon>
        <taxon>Lasiosphaeriaceae</taxon>
        <taxon>Lasiosphaeria</taxon>
    </lineage>
</organism>
<reference evidence="2" key="1">
    <citation type="journal article" date="2023" name="Mol. Phylogenet. Evol.">
        <title>Genome-scale phylogeny and comparative genomics of the fungal order Sordariales.</title>
        <authorList>
            <person name="Hensen N."/>
            <person name="Bonometti L."/>
            <person name="Westerberg I."/>
            <person name="Brannstrom I.O."/>
            <person name="Guillou S."/>
            <person name="Cros-Aarteil S."/>
            <person name="Calhoun S."/>
            <person name="Haridas S."/>
            <person name="Kuo A."/>
            <person name="Mondo S."/>
            <person name="Pangilinan J."/>
            <person name="Riley R."/>
            <person name="LaButti K."/>
            <person name="Andreopoulos B."/>
            <person name="Lipzen A."/>
            <person name="Chen C."/>
            <person name="Yan M."/>
            <person name="Daum C."/>
            <person name="Ng V."/>
            <person name="Clum A."/>
            <person name="Steindorff A."/>
            <person name="Ohm R.A."/>
            <person name="Martin F."/>
            <person name="Silar P."/>
            <person name="Natvig D.O."/>
            <person name="Lalanne C."/>
            <person name="Gautier V."/>
            <person name="Ament-Velasquez S.L."/>
            <person name="Kruys A."/>
            <person name="Hutchinson M.I."/>
            <person name="Powell A.J."/>
            <person name="Barry K."/>
            <person name="Miller A.N."/>
            <person name="Grigoriev I.V."/>
            <person name="Debuchy R."/>
            <person name="Gladieux P."/>
            <person name="Hiltunen Thoren M."/>
            <person name="Johannesson H."/>
        </authorList>
    </citation>
    <scope>NUCLEOTIDE SEQUENCE</scope>
    <source>
        <strain evidence="2">CBS 958.72</strain>
    </source>
</reference>
<dbReference type="Proteomes" id="UP001287356">
    <property type="component" value="Unassembled WGS sequence"/>
</dbReference>
<feature type="compositionally biased region" description="Low complexity" evidence="1">
    <location>
        <begin position="82"/>
        <end position="103"/>
    </location>
</feature>
<sequence length="205" mass="22494">MGIKYFPKLPGVVVDAWTGYAALGCRNELRDSKSQGYISKLQHHGKAVISSSTQTAKHTDSNPPQPSPWSPSATRRPRRWPRWLSSSATFRRATTSRCRASSRPTRRGSPWARPSSPATWAARCRRRRTWRRCPTRASSTTTRSTSRTRSSRATRPTSRCASSATSATCTGSTTPRTPSTSTPTSRSPCSTSTRTASPSTGWCSI</sequence>
<dbReference type="AlphaFoldDB" id="A0AAE0MXV1"/>
<feature type="compositionally biased region" description="Low complexity" evidence="1">
    <location>
        <begin position="135"/>
        <end position="205"/>
    </location>
</feature>
<evidence type="ECO:0000256" key="1">
    <source>
        <dbReference type="SAM" id="MobiDB-lite"/>
    </source>
</evidence>
<evidence type="ECO:0000313" key="3">
    <source>
        <dbReference type="Proteomes" id="UP001287356"/>
    </source>
</evidence>
<keyword evidence="3" id="KW-1185">Reference proteome</keyword>
<feature type="region of interest" description="Disordered" evidence="1">
    <location>
        <begin position="38"/>
        <end position="205"/>
    </location>
</feature>
<dbReference type="EMBL" id="JAULSN010000013">
    <property type="protein sequence ID" value="KAK3360967.1"/>
    <property type="molecule type" value="Genomic_DNA"/>
</dbReference>
<proteinExistence type="predicted"/>
<comment type="caution">
    <text evidence="2">The sequence shown here is derived from an EMBL/GenBank/DDBJ whole genome shotgun (WGS) entry which is preliminary data.</text>
</comment>
<protein>
    <submittedName>
        <fullName evidence="2">Uncharacterized protein</fullName>
    </submittedName>
</protein>
<name>A0AAE0MXV1_9PEZI</name>
<reference evidence="2" key="2">
    <citation type="submission" date="2023-06" db="EMBL/GenBank/DDBJ databases">
        <authorList>
            <consortium name="Lawrence Berkeley National Laboratory"/>
            <person name="Haridas S."/>
            <person name="Hensen N."/>
            <person name="Bonometti L."/>
            <person name="Westerberg I."/>
            <person name="Brannstrom I.O."/>
            <person name="Guillou S."/>
            <person name="Cros-Aarteil S."/>
            <person name="Calhoun S."/>
            <person name="Kuo A."/>
            <person name="Mondo S."/>
            <person name="Pangilinan J."/>
            <person name="Riley R."/>
            <person name="Labutti K."/>
            <person name="Andreopoulos B."/>
            <person name="Lipzen A."/>
            <person name="Chen C."/>
            <person name="Yanf M."/>
            <person name="Daum C."/>
            <person name="Ng V."/>
            <person name="Clum A."/>
            <person name="Steindorff A."/>
            <person name="Ohm R."/>
            <person name="Martin F."/>
            <person name="Silar P."/>
            <person name="Natvig D."/>
            <person name="Lalanne C."/>
            <person name="Gautier V."/>
            <person name="Ament-Velasquez S.L."/>
            <person name="Kruys A."/>
            <person name="Hutchinson M.I."/>
            <person name="Powell A.J."/>
            <person name="Barry K."/>
            <person name="Miller A.N."/>
            <person name="Grigoriev I.V."/>
            <person name="Debuchy R."/>
            <person name="Gladieux P."/>
            <person name="Thoren M.H."/>
            <person name="Johannesson H."/>
        </authorList>
    </citation>
    <scope>NUCLEOTIDE SEQUENCE</scope>
    <source>
        <strain evidence="2">CBS 958.72</strain>
    </source>
</reference>
<feature type="compositionally biased region" description="Basic residues" evidence="1">
    <location>
        <begin position="123"/>
        <end position="134"/>
    </location>
</feature>
<gene>
    <name evidence="2" type="ORF">B0T24DRAFT_643197</name>
</gene>
<evidence type="ECO:0000313" key="2">
    <source>
        <dbReference type="EMBL" id="KAK3360967.1"/>
    </source>
</evidence>
<accession>A0AAE0MXV1</accession>